<proteinExistence type="predicted"/>
<dbReference type="PROSITE" id="PS51257">
    <property type="entry name" value="PROKAR_LIPOPROTEIN"/>
    <property type="match status" value="1"/>
</dbReference>
<dbReference type="AlphaFoldDB" id="A0A1S1Z0F9"/>
<protein>
    <recommendedName>
        <fullName evidence="4">Multidrug transporter</fullName>
    </recommendedName>
</protein>
<reference evidence="2 3" key="1">
    <citation type="journal article" date="2012" name="Int. J. Syst. Evol. Microbiol.">
        <title>Flammeovirga pacifica sp. nov., isolated from deep-sea sediment.</title>
        <authorList>
            <person name="Xu H."/>
            <person name="Fu Y."/>
            <person name="Yang N."/>
            <person name="Ding Z."/>
            <person name="Lai Q."/>
            <person name="Zeng R."/>
        </authorList>
    </citation>
    <scope>NUCLEOTIDE SEQUENCE [LARGE SCALE GENOMIC DNA]</scope>
    <source>
        <strain evidence="3">DSM 24597 / LMG 26175 / WPAGA1</strain>
    </source>
</reference>
<dbReference type="OrthoDB" id="1521716at2"/>
<evidence type="ECO:0000313" key="2">
    <source>
        <dbReference type="EMBL" id="OHX66746.1"/>
    </source>
</evidence>
<evidence type="ECO:0000256" key="1">
    <source>
        <dbReference type="SAM" id="SignalP"/>
    </source>
</evidence>
<dbReference type="STRING" id="915059.NH26_10445"/>
<gene>
    <name evidence="2" type="ORF">NH26_10445</name>
</gene>
<feature type="signal peptide" evidence="1">
    <location>
        <begin position="1"/>
        <end position="22"/>
    </location>
</feature>
<comment type="caution">
    <text evidence="2">The sequence shown here is derived from an EMBL/GenBank/DDBJ whole genome shotgun (WGS) entry which is preliminary data.</text>
</comment>
<name>A0A1S1Z0F9_FLAPC</name>
<dbReference type="Proteomes" id="UP000179797">
    <property type="component" value="Unassembled WGS sequence"/>
</dbReference>
<keyword evidence="3" id="KW-1185">Reference proteome</keyword>
<evidence type="ECO:0008006" key="4">
    <source>
        <dbReference type="Google" id="ProtNLM"/>
    </source>
</evidence>
<dbReference type="EMBL" id="JRYR02000001">
    <property type="protein sequence ID" value="OHX66746.1"/>
    <property type="molecule type" value="Genomic_DNA"/>
</dbReference>
<keyword evidence="1" id="KW-0732">Signal</keyword>
<accession>A0A1S1Z0F9</accession>
<dbReference type="PANTHER" id="PTHR41339">
    <property type="entry name" value="LIPL48"/>
    <property type="match status" value="1"/>
</dbReference>
<evidence type="ECO:0000313" key="3">
    <source>
        <dbReference type="Proteomes" id="UP000179797"/>
    </source>
</evidence>
<sequence>MKKQLRFAALALLAGLSFTSCDTNDAKGPIVDLNPGDSTGVNPGDDLRLEDEALLAGKIVSNGAATGAGDFPAWAKGLDYEGTSVNGGFDLELTAGELSDDQLSWSGNVSISGAVKVPANKVLTIAAGTVIEALSTDSYLMVLQDAKIMAEGTADNMIVFTSTVKEPKQWGGLLINGRAPINNGDSKGEASPEIDSSVKYGGTVSDDDSGVLKYVRVEFSGYKFNDESEHNAFTFSAVGSKTELSYLQAFKGTDDGLEWFGGTVNGTDLVSVGCEDDSFDWAHGYKGTLTNLWVIQDASRPYDKGFEIDNNSRNNSAEPYTEARVNNVTITGIDGETKAIRVREGAKGHFTNVKIINAKVGFDIVNDVTINNVLDNKLTVSAYTAENVADEVVYVDDCETCN</sequence>
<dbReference type="PANTHER" id="PTHR41339:SF1">
    <property type="entry name" value="SECRETED PROTEIN"/>
    <property type="match status" value="1"/>
</dbReference>
<organism evidence="2 3">
    <name type="scientific">Flammeovirga pacifica</name>
    <dbReference type="NCBI Taxonomy" id="915059"/>
    <lineage>
        <taxon>Bacteria</taxon>
        <taxon>Pseudomonadati</taxon>
        <taxon>Bacteroidota</taxon>
        <taxon>Cytophagia</taxon>
        <taxon>Cytophagales</taxon>
        <taxon>Flammeovirgaceae</taxon>
        <taxon>Flammeovirga</taxon>
    </lineage>
</organism>
<feature type="chain" id="PRO_5010207732" description="Multidrug transporter" evidence="1">
    <location>
        <begin position="23"/>
        <end position="402"/>
    </location>
</feature>
<dbReference type="RefSeq" id="WP_052431962.1">
    <property type="nucleotide sequence ID" value="NZ_JRYR02000001.1"/>
</dbReference>